<gene>
    <name evidence="1" type="ORF">QFC20_005940</name>
</gene>
<reference evidence="1" key="1">
    <citation type="submission" date="2023-04" db="EMBL/GenBank/DDBJ databases">
        <title>Draft Genome sequencing of Naganishia species isolated from polar environments using Oxford Nanopore Technology.</title>
        <authorList>
            <person name="Leo P."/>
            <person name="Venkateswaran K."/>
        </authorList>
    </citation>
    <scope>NUCLEOTIDE SEQUENCE</scope>
    <source>
        <strain evidence="1">MNA-CCFEE 5262</strain>
    </source>
</reference>
<proteinExistence type="predicted"/>
<protein>
    <submittedName>
        <fullName evidence="1">Uncharacterized protein</fullName>
    </submittedName>
</protein>
<name>A0ACC2VGL8_9TREE</name>
<accession>A0ACC2VGL8</accession>
<sequence>MSLSIFIRSPDTFSERKFPASLTIDALKAKLEHVTGIPYAAQVLNVFPTADAAERGEGGVSLDDGDTNVRRGRERMAVYLGTSFLGIGSGARW</sequence>
<dbReference type="Proteomes" id="UP001230649">
    <property type="component" value="Unassembled WGS sequence"/>
</dbReference>
<evidence type="ECO:0000313" key="2">
    <source>
        <dbReference type="Proteomes" id="UP001230649"/>
    </source>
</evidence>
<comment type="caution">
    <text evidence="1">The sequence shown here is derived from an EMBL/GenBank/DDBJ whole genome shotgun (WGS) entry which is preliminary data.</text>
</comment>
<organism evidence="1 2">
    <name type="scientific">Naganishia adeliensis</name>
    <dbReference type="NCBI Taxonomy" id="92952"/>
    <lineage>
        <taxon>Eukaryota</taxon>
        <taxon>Fungi</taxon>
        <taxon>Dikarya</taxon>
        <taxon>Basidiomycota</taxon>
        <taxon>Agaricomycotina</taxon>
        <taxon>Tremellomycetes</taxon>
        <taxon>Filobasidiales</taxon>
        <taxon>Filobasidiaceae</taxon>
        <taxon>Naganishia</taxon>
    </lineage>
</organism>
<dbReference type="EMBL" id="JASBWS010000092">
    <property type="protein sequence ID" value="KAJ9098513.1"/>
    <property type="molecule type" value="Genomic_DNA"/>
</dbReference>
<evidence type="ECO:0000313" key="1">
    <source>
        <dbReference type="EMBL" id="KAJ9098513.1"/>
    </source>
</evidence>
<keyword evidence="2" id="KW-1185">Reference proteome</keyword>